<reference evidence="6" key="1">
    <citation type="journal article" date="2020" name="Stud. Mycol.">
        <title>101 Dothideomycetes genomes: a test case for predicting lifestyles and emergence of pathogens.</title>
        <authorList>
            <person name="Haridas S."/>
            <person name="Albert R."/>
            <person name="Binder M."/>
            <person name="Bloem J."/>
            <person name="Labutti K."/>
            <person name="Salamov A."/>
            <person name="Andreopoulos B."/>
            <person name="Baker S."/>
            <person name="Barry K."/>
            <person name="Bills G."/>
            <person name="Bluhm B."/>
            <person name="Cannon C."/>
            <person name="Castanera R."/>
            <person name="Culley D."/>
            <person name="Daum C."/>
            <person name="Ezra D."/>
            <person name="Gonzalez J."/>
            <person name="Henrissat B."/>
            <person name="Kuo A."/>
            <person name="Liang C."/>
            <person name="Lipzen A."/>
            <person name="Lutzoni F."/>
            <person name="Magnuson J."/>
            <person name="Mondo S."/>
            <person name="Nolan M."/>
            <person name="Ohm R."/>
            <person name="Pangilinan J."/>
            <person name="Park H.-J."/>
            <person name="Ramirez L."/>
            <person name="Alfaro M."/>
            <person name="Sun H."/>
            <person name="Tritt A."/>
            <person name="Yoshinaga Y."/>
            <person name="Zwiers L.-H."/>
            <person name="Turgeon B."/>
            <person name="Goodwin S."/>
            <person name="Spatafora J."/>
            <person name="Crous P."/>
            <person name="Grigoriev I."/>
        </authorList>
    </citation>
    <scope>NUCLEOTIDE SEQUENCE</scope>
    <source>
        <strain evidence="6">CBS 207.26</strain>
    </source>
</reference>
<dbReference type="OrthoDB" id="6133115at2759"/>
<dbReference type="PANTHER" id="PTHR48022:SF2">
    <property type="entry name" value="PLASTIDIC GLUCOSE TRANSPORTER 4"/>
    <property type="match status" value="1"/>
</dbReference>
<evidence type="ECO:0000256" key="4">
    <source>
        <dbReference type="ARBA" id="ARBA00023136"/>
    </source>
</evidence>
<feature type="transmembrane region" description="Helical" evidence="5">
    <location>
        <begin position="72"/>
        <end position="92"/>
    </location>
</feature>
<proteinExistence type="predicted"/>
<dbReference type="EMBL" id="ML994619">
    <property type="protein sequence ID" value="KAF2190171.1"/>
    <property type="molecule type" value="Genomic_DNA"/>
</dbReference>
<dbReference type="InterPro" id="IPR036259">
    <property type="entry name" value="MFS_trans_sf"/>
</dbReference>
<evidence type="ECO:0000256" key="3">
    <source>
        <dbReference type="ARBA" id="ARBA00022989"/>
    </source>
</evidence>
<dbReference type="Pfam" id="PF00083">
    <property type="entry name" value="Sugar_tr"/>
    <property type="match status" value="1"/>
</dbReference>
<dbReference type="PANTHER" id="PTHR48022">
    <property type="entry name" value="PLASTIDIC GLUCOSE TRANSPORTER 4"/>
    <property type="match status" value="1"/>
</dbReference>
<gene>
    <name evidence="6" type="ORF">K469DRAFT_723033</name>
</gene>
<dbReference type="GO" id="GO:0005351">
    <property type="term" value="F:carbohydrate:proton symporter activity"/>
    <property type="evidence" value="ECO:0007669"/>
    <property type="project" value="TreeGrafter"/>
</dbReference>
<feature type="transmembrane region" description="Helical" evidence="5">
    <location>
        <begin position="40"/>
        <end position="60"/>
    </location>
</feature>
<dbReference type="SUPFAM" id="SSF103473">
    <property type="entry name" value="MFS general substrate transporter"/>
    <property type="match status" value="1"/>
</dbReference>
<name>A0A6A6EF79_9PEZI</name>
<feature type="transmembrane region" description="Helical" evidence="5">
    <location>
        <begin position="368"/>
        <end position="390"/>
    </location>
</feature>
<evidence type="ECO:0000313" key="7">
    <source>
        <dbReference type="Proteomes" id="UP000800200"/>
    </source>
</evidence>
<feature type="transmembrane region" description="Helical" evidence="5">
    <location>
        <begin position="336"/>
        <end position="356"/>
    </location>
</feature>
<evidence type="ECO:0000256" key="5">
    <source>
        <dbReference type="SAM" id="Phobius"/>
    </source>
</evidence>
<keyword evidence="7" id="KW-1185">Reference proteome</keyword>
<keyword evidence="2 5" id="KW-0812">Transmembrane</keyword>
<dbReference type="Gene3D" id="1.20.1250.20">
    <property type="entry name" value="MFS general substrate transporter like domains"/>
    <property type="match status" value="1"/>
</dbReference>
<comment type="subcellular location">
    <subcellularLocation>
        <location evidence="1">Membrane</location>
        <topology evidence="1">Multi-pass membrane protein</topology>
    </subcellularLocation>
</comment>
<dbReference type="InterPro" id="IPR005828">
    <property type="entry name" value="MFS_sugar_transport-like"/>
</dbReference>
<feature type="transmembrane region" description="Helical" evidence="5">
    <location>
        <begin position="268"/>
        <end position="291"/>
    </location>
</feature>
<keyword evidence="4 5" id="KW-0472">Membrane</keyword>
<sequence length="460" mass="51734">MTSLKGLSGNWLLTFVIIANVVLISSDFTHHFPETKNANISGITPSCFSLGAFVGAIFAFTTGDKTGRKMAILIGLVCNIVGAVLQIAAFHLPMMLIGRIINSPGMGIISSVCPVYQAECSSLGVRGKLVVVDSLCNTIASCTANWMNYGLYFDDARVPGNGWLGFPFIPESPRWLLLKDRSDDALVVVSRLLGRDLEVNDHAVLAEFLSIQTSLREERAKSERTNWNDMITFKDRTQNFRRMLLSCGTHLIQQFSGNVGFSNQTSCLLSGINAIIYVIAAFSCLLLIDWFGRRKMMLYGALTCGSWYLVAAMTIRQGEIEPDKQFQFGAATTAIFVLYYFCYGTSFAKICAFYVTQFTKVGVNNLHWHFYLIFSIFCSRYFPIVFCLYLEMSQRSLEDMDCIFSSHPSVLVAGKLDLTQRKRPQAFIDARKHEESRQERRWKMFHRSPKGLQLRVASHV</sequence>
<evidence type="ECO:0000256" key="1">
    <source>
        <dbReference type="ARBA" id="ARBA00004141"/>
    </source>
</evidence>
<dbReference type="AlphaFoldDB" id="A0A6A6EF79"/>
<keyword evidence="3 5" id="KW-1133">Transmembrane helix</keyword>
<feature type="transmembrane region" description="Helical" evidence="5">
    <location>
        <begin position="12"/>
        <end position="28"/>
    </location>
</feature>
<feature type="transmembrane region" description="Helical" evidence="5">
    <location>
        <begin position="297"/>
        <end position="315"/>
    </location>
</feature>
<protein>
    <submittedName>
        <fullName evidence="6">General substrate transporter</fullName>
    </submittedName>
</protein>
<dbReference type="GO" id="GO:0016020">
    <property type="term" value="C:membrane"/>
    <property type="evidence" value="ECO:0007669"/>
    <property type="project" value="UniProtKB-SubCell"/>
</dbReference>
<dbReference type="InterPro" id="IPR050360">
    <property type="entry name" value="MFS_Sugar_Transporters"/>
</dbReference>
<evidence type="ECO:0000256" key="2">
    <source>
        <dbReference type="ARBA" id="ARBA00022692"/>
    </source>
</evidence>
<dbReference type="Proteomes" id="UP000800200">
    <property type="component" value="Unassembled WGS sequence"/>
</dbReference>
<accession>A0A6A6EF79</accession>
<evidence type="ECO:0000313" key="6">
    <source>
        <dbReference type="EMBL" id="KAF2190171.1"/>
    </source>
</evidence>
<organism evidence="6 7">
    <name type="scientific">Zopfia rhizophila CBS 207.26</name>
    <dbReference type="NCBI Taxonomy" id="1314779"/>
    <lineage>
        <taxon>Eukaryota</taxon>
        <taxon>Fungi</taxon>
        <taxon>Dikarya</taxon>
        <taxon>Ascomycota</taxon>
        <taxon>Pezizomycotina</taxon>
        <taxon>Dothideomycetes</taxon>
        <taxon>Dothideomycetes incertae sedis</taxon>
        <taxon>Zopfiaceae</taxon>
        <taxon>Zopfia</taxon>
    </lineage>
</organism>